<keyword evidence="9" id="KW-0805">Transcription regulation</keyword>
<dbReference type="Gene3D" id="3.40.50.150">
    <property type="entry name" value="Vaccinia Virus protein VP39"/>
    <property type="match status" value="1"/>
</dbReference>
<keyword evidence="17" id="KW-1185">Reference proteome</keyword>
<dbReference type="GO" id="GO:0070611">
    <property type="term" value="F:histone H3R2 methyltransferase activity"/>
    <property type="evidence" value="ECO:0007669"/>
    <property type="project" value="TreeGrafter"/>
</dbReference>
<dbReference type="Gene3D" id="2.70.160.11">
    <property type="entry name" value="Hnrnp arginine n-methyltransferase1"/>
    <property type="match status" value="2"/>
</dbReference>
<evidence type="ECO:0000256" key="10">
    <source>
        <dbReference type="ARBA" id="ARBA00023163"/>
    </source>
</evidence>
<dbReference type="InterPro" id="IPR055135">
    <property type="entry name" value="PRMT_dom"/>
</dbReference>
<dbReference type="GO" id="GO:0005634">
    <property type="term" value="C:nucleus"/>
    <property type="evidence" value="ECO:0007669"/>
    <property type="project" value="UniProtKB-SubCell"/>
</dbReference>
<sequence length="612" mass="68503">MEIQRQSKQQQQEFALASITELASSSTTSSCSRSQSVPVTARFSADNGVAELRFNRDSDDSITVDVKTARIFKLGPLQSVCITEASDADSSKEKYSTGVNFQFRNEEESGAFHCAFEQWKKEVTVQGALLPNGPVMACKSKFDDKIEPSSAKMYFHYYGQLLHQQNMLQDYVRTGTYYAAVIENRADFFGRVVVDVGAGSGILSLFAAQAGAKHVYAIEASEMAEYARKLIAGNPSLGERITVIKGKVEEVELPEKADILISEPMGTLLVNERMLESYVIARDRFLGPNGKMFPTVGRIHMAPFSDEYLFVEIANKALFWQQQSYYGVDLTPLHGSAFGGYFSQPVVDAFDPRLLVAPTICHVLDFTEIKALYSNLGCIVGYCTPERSFASKAFRFFLMSDSCPFLPDEVTALTFLGSTHQNFSLFFLQEEDLYEIDIPLKFIASVGTRIHGLACWFDVLFNGRQVFVLIFIPLFYTVQRWLTTAPGAPTTHWYQLRCVLSQPLYVMAGQEITGQLRMVAHNAQSYTIYLTLSAKMWGPGAEQGGILQTSSCKLDLKEPYYRMSQPQAYAMAQDQQPHQLIHSQDIQIQATDDLEEPELIQPPPQNLEGQLQ</sequence>
<keyword evidence="5 13" id="KW-0489">Methyltransferase</keyword>
<dbReference type="InterPro" id="IPR025799">
    <property type="entry name" value="Arg_MeTrfase"/>
</dbReference>
<evidence type="ECO:0000259" key="15">
    <source>
        <dbReference type="Pfam" id="PF25350"/>
    </source>
</evidence>
<evidence type="ECO:0000313" key="17">
    <source>
        <dbReference type="Proteomes" id="UP001314170"/>
    </source>
</evidence>
<protein>
    <recommendedName>
        <fullName evidence="3">type I protein arginine methyltransferase</fullName>
        <ecNumber evidence="3">2.1.1.319</ecNumber>
    </recommendedName>
</protein>
<keyword evidence="4" id="KW-0963">Cytoplasm</keyword>
<dbReference type="InterPro" id="IPR057622">
    <property type="entry name" value="CARM1-like_PH"/>
</dbReference>
<proteinExistence type="predicted"/>
<dbReference type="Pfam" id="PF06325">
    <property type="entry name" value="PrmA"/>
    <property type="match status" value="1"/>
</dbReference>
<feature type="domain" description="Protein arginine N-methyltransferase" evidence="14">
    <location>
        <begin position="425"/>
        <end position="524"/>
    </location>
</feature>
<keyword evidence="10" id="KW-0804">Transcription</keyword>
<dbReference type="PANTHER" id="PTHR11006:SF10">
    <property type="entry name" value="HISTONE-ARGININE METHYLTRANSFERASE CARMER-RELATED"/>
    <property type="match status" value="1"/>
</dbReference>
<evidence type="ECO:0000256" key="6">
    <source>
        <dbReference type="ARBA" id="ARBA00022679"/>
    </source>
</evidence>
<name>A0AAV1RGS0_9ROSI</name>
<evidence type="ECO:0000256" key="2">
    <source>
        <dbReference type="ARBA" id="ARBA00004496"/>
    </source>
</evidence>
<comment type="catalytic activity">
    <reaction evidence="12">
        <text>L-arginyl-[protein] + 2 S-adenosyl-L-methionine = N(omega),N(omega)-dimethyl-L-arginyl-[protein] + 2 S-adenosyl-L-homocysteine + 2 H(+)</text>
        <dbReference type="Rhea" id="RHEA:48096"/>
        <dbReference type="Rhea" id="RHEA-COMP:10532"/>
        <dbReference type="Rhea" id="RHEA-COMP:11991"/>
        <dbReference type="ChEBI" id="CHEBI:15378"/>
        <dbReference type="ChEBI" id="CHEBI:29965"/>
        <dbReference type="ChEBI" id="CHEBI:57856"/>
        <dbReference type="ChEBI" id="CHEBI:59789"/>
        <dbReference type="ChEBI" id="CHEBI:61897"/>
        <dbReference type="EC" id="2.1.1.319"/>
    </reaction>
</comment>
<keyword evidence="8" id="KW-0156">Chromatin regulator</keyword>
<evidence type="ECO:0000256" key="1">
    <source>
        <dbReference type="ARBA" id="ARBA00004123"/>
    </source>
</evidence>
<dbReference type="GO" id="GO:0035242">
    <property type="term" value="F:protein-arginine omega-N asymmetric methyltransferase activity"/>
    <property type="evidence" value="ECO:0007669"/>
    <property type="project" value="UniProtKB-EC"/>
</dbReference>
<evidence type="ECO:0000256" key="11">
    <source>
        <dbReference type="ARBA" id="ARBA00023242"/>
    </source>
</evidence>
<dbReference type="SUPFAM" id="SSF53335">
    <property type="entry name" value="S-adenosyl-L-methionine-dependent methyltransferases"/>
    <property type="match status" value="1"/>
</dbReference>
<dbReference type="AlphaFoldDB" id="A0AAV1RGS0"/>
<dbReference type="Pfam" id="PF22528">
    <property type="entry name" value="PRMT_C"/>
    <property type="match status" value="1"/>
</dbReference>
<evidence type="ECO:0000259" key="14">
    <source>
        <dbReference type="Pfam" id="PF22528"/>
    </source>
</evidence>
<accession>A0AAV1RGS0</accession>
<evidence type="ECO:0000256" key="9">
    <source>
        <dbReference type="ARBA" id="ARBA00023015"/>
    </source>
</evidence>
<dbReference type="CDD" id="cd02440">
    <property type="entry name" value="AdoMet_MTases"/>
    <property type="match status" value="1"/>
</dbReference>
<dbReference type="GO" id="GO:0005737">
    <property type="term" value="C:cytoplasm"/>
    <property type="evidence" value="ECO:0007669"/>
    <property type="project" value="UniProtKB-SubCell"/>
</dbReference>
<dbReference type="Pfam" id="PF25350">
    <property type="entry name" value="PH_PRMT_N"/>
    <property type="match status" value="1"/>
</dbReference>
<evidence type="ECO:0000256" key="3">
    <source>
        <dbReference type="ARBA" id="ARBA00011925"/>
    </source>
</evidence>
<evidence type="ECO:0000256" key="13">
    <source>
        <dbReference type="PROSITE-ProRule" id="PRU01015"/>
    </source>
</evidence>
<feature type="domain" description="Probable histone-arginine methyltransferase CARM1-like N-terminal PH" evidence="15">
    <location>
        <begin position="11"/>
        <end position="121"/>
    </location>
</feature>
<dbReference type="Proteomes" id="UP001314170">
    <property type="component" value="Unassembled WGS sequence"/>
</dbReference>
<dbReference type="EC" id="2.1.1.319" evidence="3"/>
<keyword evidence="7 13" id="KW-0949">S-adenosyl-L-methionine</keyword>
<dbReference type="EMBL" id="CAWUPB010000913">
    <property type="protein sequence ID" value="CAK7333189.1"/>
    <property type="molecule type" value="Genomic_DNA"/>
</dbReference>
<dbReference type="GO" id="GO:0032259">
    <property type="term" value="P:methylation"/>
    <property type="evidence" value="ECO:0007669"/>
    <property type="project" value="UniProtKB-KW"/>
</dbReference>
<comment type="caution">
    <text evidence="16">The sequence shown here is derived from an EMBL/GenBank/DDBJ whole genome shotgun (WGS) entry which is preliminary data.</text>
</comment>
<evidence type="ECO:0000313" key="16">
    <source>
        <dbReference type="EMBL" id="CAK7333189.1"/>
    </source>
</evidence>
<evidence type="ECO:0000256" key="5">
    <source>
        <dbReference type="ARBA" id="ARBA00022603"/>
    </source>
</evidence>
<dbReference type="GO" id="GO:0035241">
    <property type="term" value="F:protein-arginine omega-N monomethyltransferase activity"/>
    <property type="evidence" value="ECO:0007669"/>
    <property type="project" value="UniProtKB-ARBA"/>
</dbReference>
<keyword evidence="6 13" id="KW-0808">Transferase</keyword>
<comment type="subcellular location">
    <subcellularLocation>
        <location evidence="2">Cytoplasm</location>
    </subcellularLocation>
    <subcellularLocation>
        <location evidence="1">Nucleus</location>
    </subcellularLocation>
</comment>
<reference evidence="16 17" key="1">
    <citation type="submission" date="2024-01" db="EMBL/GenBank/DDBJ databases">
        <authorList>
            <person name="Waweru B."/>
        </authorList>
    </citation>
    <scope>NUCLEOTIDE SEQUENCE [LARGE SCALE GENOMIC DNA]</scope>
</reference>
<evidence type="ECO:0000256" key="8">
    <source>
        <dbReference type="ARBA" id="ARBA00022853"/>
    </source>
</evidence>
<dbReference type="FunFam" id="3.40.50.150:FF:000052">
    <property type="entry name" value="Probable histone-arginine methyltransferase CARM1"/>
    <property type="match status" value="1"/>
</dbReference>
<evidence type="ECO:0000256" key="12">
    <source>
        <dbReference type="ARBA" id="ARBA00049086"/>
    </source>
</evidence>
<gene>
    <name evidence="16" type="ORF">DCAF_LOCUS9360</name>
</gene>
<evidence type="ECO:0000256" key="7">
    <source>
        <dbReference type="ARBA" id="ARBA00022691"/>
    </source>
</evidence>
<dbReference type="PANTHER" id="PTHR11006">
    <property type="entry name" value="PROTEIN ARGININE N-METHYLTRANSFERASE"/>
    <property type="match status" value="1"/>
</dbReference>
<keyword evidence="11" id="KW-0539">Nucleus</keyword>
<dbReference type="InterPro" id="IPR029063">
    <property type="entry name" value="SAM-dependent_MTases_sf"/>
</dbReference>
<dbReference type="PROSITE" id="PS51678">
    <property type="entry name" value="SAM_MT_PRMT"/>
    <property type="match status" value="1"/>
</dbReference>
<organism evidence="16 17">
    <name type="scientific">Dovyalis caffra</name>
    <dbReference type="NCBI Taxonomy" id="77055"/>
    <lineage>
        <taxon>Eukaryota</taxon>
        <taxon>Viridiplantae</taxon>
        <taxon>Streptophyta</taxon>
        <taxon>Embryophyta</taxon>
        <taxon>Tracheophyta</taxon>
        <taxon>Spermatophyta</taxon>
        <taxon>Magnoliopsida</taxon>
        <taxon>eudicotyledons</taxon>
        <taxon>Gunneridae</taxon>
        <taxon>Pentapetalae</taxon>
        <taxon>rosids</taxon>
        <taxon>fabids</taxon>
        <taxon>Malpighiales</taxon>
        <taxon>Salicaceae</taxon>
        <taxon>Flacourtieae</taxon>
        <taxon>Dovyalis</taxon>
    </lineage>
</organism>
<evidence type="ECO:0000256" key="4">
    <source>
        <dbReference type="ARBA" id="ARBA00022490"/>
    </source>
</evidence>